<keyword evidence="1 5" id="KW-0719">Serine esterase</keyword>
<dbReference type="Gene3D" id="3.40.50.1820">
    <property type="entry name" value="alpha/beta hydrolase"/>
    <property type="match status" value="1"/>
</dbReference>
<reference evidence="7 8" key="1">
    <citation type="submission" date="2011-06" db="EMBL/GenBank/DDBJ databases">
        <title>Genomic sequence of Methylobacter tundripaludum SV96.</title>
        <authorList>
            <consortium name="US DOE Joint Genome Institute"/>
            <person name="Lucas S."/>
            <person name="Han J."/>
            <person name="Lapidus A."/>
            <person name="Cheng J.-F."/>
            <person name="Goodwin L."/>
            <person name="Pitluck S."/>
            <person name="Held B."/>
            <person name="Detter J.C."/>
            <person name="Han C."/>
            <person name="Tapia R."/>
            <person name="Land M."/>
            <person name="Hauser L."/>
            <person name="Kyrpides N."/>
            <person name="Ivanova N."/>
            <person name="Ovchinnikova G."/>
            <person name="Pagani I."/>
            <person name="Klotz M.G."/>
            <person name="Dispirito A.A."/>
            <person name="Murrell J.C."/>
            <person name="Dunfield P."/>
            <person name="Kalyuzhnaya M.G."/>
            <person name="Svenning M."/>
            <person name="Trotsenko Y.A."/>
            <person name="Stein L.Y."/>
            <person name="Woyke T."/>
        </authorList>
    </citation>
    <scope>NUCLEOTIDE SEQUENCE [LARGE SCALE GENOMIC DNA]</scope>
    <source>
        <strain evidence="8">ATCC BAA-1195 / DSM 17260 / SV96</strain>
    </source>
</reference>
<comment type="subunit">
    <text evidence="5">Monomer.</text>
</comment>
<keyword evidence="8" id="KW-1185">Reference proteome</keyword>
<dbReference type="InterPro" id="IPR029058">
    <property type="entry name" value="AB_hydrolase_fold"/>
</dbReference>
<dbReference type="GO" id="GO:0009102">
    <property type="term" value="P:biotin biosynthetic process"/>
    <property type="evidence" value="ECO:0007669"/>
    <property type="project" value="UniProtKB-UniRule"/>
</dbReference>
<dbReference type="EC" id="3.1.1.85" evidence="5"/>
<dbReference type="GO" id="GO:0090499">
    <property type="term" value="F:pimelyl-[acyl-carrier protein] methyl ester esterase activity"/>
    <property type="evidence" value="ECO:0007669"/>
    <property type="project" value="UniProtKB-EC"/>
</dbReference>
<dbReference type="STRING" id="697282.Mettu_0134"/>
<evidence type="ECO:0000256" key="3">
    <source>
        <dbReference type="ARBA" id="ARBA00022756"/>
    </source>
</evidence>
<evidence type="ECO:0000259" key="6">
    <source>
        <dbReference type="Pfam" id="PF00561"/>
    </source>
</evidence>
<evidence type="ECO:0000256" key="5">
    <source>
        <dbReference type="HAMAP-Rule" id="MF_01260"/>
    </source>
</evidence>
<comment type="catalytic activity">
    <reaction evidence="5">
        <text>6-carboxyhexanoyl-[ACP] methyl ester + H2O = 6-carboxyhexanoyl-[ACP] + methanol + H(+)</text>
        <dbReference type="Rhea" id="RHEA:42700"/>
        <dbReference type="Rhea" id="RHEA-COMP:9955"/>
        <dbReference type="Rhea" id="RHEA-COMP:10186"/>
        <dbReference type="ChEBI" id="CHEBI:15377"/>
        <dbReference type="ChEBI" id="CHEBI:15378"/>
        <dbReference type="ChEBI" id="CHEBI:17790"/>
        <dbReference type="ChEBI" id="CHEBI:78846"/>
        <dbReference type="ChEBI" id="CHEBI:82735"/>
        <dbReference type="EC" id="3.1.1.85"/>
    </reaction>
</comment>
<keyword evidence="2 5" id="KW-0963">Cytoplasm</keyword>
<evidence type="ECO:0000256" key="2">
    <source>
        <dbReference type="ARBA" id="ARBA00022490"/>
    </source>
</evidence>
<dbReference type="GO" id="GO:0016020">
    <property type="term" value="C:membrane"/>
    <property type="evidence" value="ECO:0007669"/>
    <property type="project" value="TreeGrafter"/>
</dbReference>
<dbReference type="AlphaFoldDB" id="G3ITG5"/>
<name>G3ITG5_METTV</name>
<feature type="active site" description="Nucleophile" evidence="5">
    <location>
        <position position="111"/>
    </location>
</feature>
<dbReference type="OrthoDB" id="9780744at2"/>
<accession>G3ITG5</accession>
<gene>
    <name evidence="5" type="primary">bioH</name>
    <name evidence="7" type="ORF">Mettu_0134</name>
</gene>
<comment type="function">
    <text evidence="5">The physiological role of BioH is to remove the methyl group introduced by BioC when the pimeloyl moiety is complete. It allows to synthesize pimeloyl-ACP via the fatty acid synthetic pathway through the hydrolysis of the ester bonds of pimeloyl-ACP esters.</text>
</comment>
<comment type="similarity">
    <text evidence="5">Belongs to the AB hydrolase superfamily. Carboxylesterase BioH family.</text>
</comment>
<sequence>MTKIHLETFGKGKPIVLVHGWAMHTGIWREFAKQLAQNYRVTCIDLPGHGRSEKIDPFTLERISDELVNIIPPSPSFSKGGNEYASCPREGNGQTSLFKKGAGGICWLGWSLGATVVLDIADRYPERVSSLVLLAGNPSYTQTEQWPGMDTGLLDDFAGHLNKNCQATLLRFLSLQVNGLPDRKILLKTLKESVFECDAPDKNTLQGGLKILKEADLRPVLSGLTIPVSAILGGLDTLVPVAVGQKMQQLLPSLELNVIDRAGHVPFLSHSRETLAIISRFMDEQCI</sequence>
<feature type="active site" evidence="5">
    <location>
        <position position="264"/>
    </location>
</feature>
<evidence type="ECO:0000313" key="8">
    <source>
        <dbReference type="Proteomes" id="UP000004664"/>
    </source>
</evidence>
<feature type="active site" evidence="5">
    <location>
        <position position="236"/>
    </location>
</feature>
<comment type="pathway">
    <text evidence="5">Cofactor biosynthesis; biotin biosynthesis.</text>
</comment>
<evidence type="ECO:0000256" key="4">
    <source>
        <dbReference type="ARBA" id="ARBA00022801"/>
    </source>
</evidence>
<dbReference type="Pfam" id="PF00561">
    <property type="entry name" value="Abhydrolase_1"/>
    <property type="match status" value="1"/>
</dbReference>
<feature type="domain" description="AB hydrolase-1" evidence="6">
    <location>
        <begin position="13"/>
        <end position="270"/>
    </location>
</feature>
<dbReference type="InterPro" id="IPR010076">
    <property type="entry name" value="BioH"/>
</dbReference>
<dbReference type="PANTHER" id="PTHR43798">
    <property type="entry name" value="MONOACYLGLYCEROL LIPASE"/>
    <property type="match status" value="1"/>
</dbReference>
<dbReference type="SUPFAM" id="SSF53474">
    <property type="entry name" value="alpha/beta-Hydrolases"/>
    <property type="match status" value="1"/>
</dbReference>
<feature type="binding site" evidence="5">
    <location>
        <begin position="111"/>
        <end position="112"/>
    </location>
    <ligand>
        <name>substrate</name>
    </ligand>
</feature>
<keyword evidence="3 5" id="KW-0093">Biotin biosynthesis</keyword>
<dbReference type="InterPro" id="IPR000073">
    <property type="entry name" value="AB_hydrolase_1"/>
</dbReference>
<dbReference type="InterPro" id="IPR050266">
    <property type="entry name" value="AB_hydrolase_sf"/>
</dbReference>
<organism evidence="7 8">
    <name type="scientific">Methylobacter tundripaludum (strain ATCC BAA-1195 / DSM 17260 / SV96)</name>
    <dbReference type="NCBI Taxonomy" id="697282"/>
    <lineage>
        <taxon>Bacteria</taxon>
        <taxon>Pseudomonadati</taxon>
        <taxon>Pseudomonadota</taxon>
        <taxon>Gammaproteobacteria</taxon>
        <taxon>Methylococcales</taxon>
        <taxon>Methylococcaceae</taxon>
        <taxon>Methylobacter</taxon>
    </lineage>
</organism>
<protein>
    <recommendedName>
        <fullName evidence="5">Pimeloyl-[acyl-carrier protein] methyl ester esterase</fullName>
        <ecNumber evidence="5">3.1.1.85</ecNumber>
    </recommendedName>
    <alternativeName>
        <fullName evidence="5">Biotin synthesis protein BioH</fullName>
    </alternativeName>
    <alternativeName>
        <fullName evidence="5">Carboxylesterase BioH</fullName>
    </alternativeName>
</protein>
<proteinExistence type="inferred from homology"/>
<feature type="binding site" evidence="5">
    <location>
        <position position="21"/>
    </location>
    <ligand>
        <name>substrate</name>
    </ligand>
</feature>
<dbReference type="PANTHER" id="PTHR43798:SF31">
    <property type="entry name" value="AB HYDROLASE SUPERFAMILY PROTEIN YCLE"/>
    <property type="match status" value="1"/>
</dbReference>
<keyword evidence="4 5" id="KW-0378">Hydrolase</keyword>
<dbReference type="eggNOG" id="COG0596">
    <property type="taxonomic scope" value="Bacteria"/>
</dbReference>
<dbReference type="GO" id="GO:0005737">
    <property type="term" value="C:cytoplasm"/>
    <property type="evidence" value="ECO:0007669"/>
    <property type="project" value="UniProtKB-SubCell"/>
</dbReference>
<comment type="subcellular location">
    <subcellularLocation>
        <location evidence="5">Cytoplasm</location>
    </subcellularLocation>
</comment>
<evidence type="ECO:0000256" key="1">
    <source>
        <dbReference type="ARBA" id="ARBA00022487"/>
    </source>
</evidence>
<dbReference type="Proteomes" id="UP000004664">
    <property type="component" value="Unassembled WGS sequence"/>
</dbReference>
<dbReference type="HAMAP" id="MF_01260">
    <property type="entry name" value="Carboxylester"/>
    <property type="match status" value="1"/>
</dbReference>
<evidence type="ECO:0000313" key="7">
    <source>
        <dbReference type="EMBL" id="EGW21375.1"/>
    </source>
</evidence>
<dbReference type="EMBL" id="JH109152">
    <property type="protein sequence ID" value="EGW21375.1"/>
    <property type="molecule type" value="Genomic_DNA"/>
</dbReference>
<dbReference type="RefSeq" id="WP_006889357.1">
    <property type="nucleotide sequence ID" value="NZ_JH109152.1"/>
</dbReference>
<feature type="binding site" evidence="5">
    <location>
        <position position="264"/>
    </location>
    <ligand>
        <name>substrate</name>
    </ligand>
</feature>
<feature type="binding site" evidence="5">
    <location>
        <begin position="172"/>
        <end position="176"/>
    </location>
    <ligand>
        <name>substrate</name>
    </ligand>
</feature>
<dbReference type="HOGENOM" id="CLU_020336_12_2_6"/>